<evidence type="ECO:0000313" key="1">
    <source>
        <dbReference type="EMBL" id="GMM52239.1"/>
    </source>
</evidence>
<sequence>MPDLTSRTFLVLKSGVETAESRIPNHLNTTFKWYPNHQAFSDFDTHIGGESVFDCLKYYPSFAYDSHDLQGYAIRKKSYDEQWGIYDAYISVDGKPSSAFSDKYKHIPALAQAWKTNSDMDWYLFIDDTTIFLPSTLASVVDGKNADDILYLGRRTFKDKHIYADERGGIVLSNGAMKLLFGSSKDLIPSAMSDAAKIASYCTTGSQVIVELLKRSLKSNFNFNSNSKSNSKSNSNSIPDITANLEKFDFGAFQGSHITNTKAHFNSWCRPLGSFHRAYFEEFRTIDRWYDNLVAKHDVNYKPTYYDFFVDFIMPHASQKVSDWQAFDRVVENESSSLRSSYRAGEIQAATPESCSATCASNEDCYQWSFSTTRGCNLVLNGVVPITANNKYKKFFYFEDTSAGFMMTKLGNRRADMKCDKIDSQGLTNNMKNGWLLPSNNISSTEVEVNRFVMNNESD</sequence>
<evidence type="ECO:0000313" key="2">
    <source>
        <dbReference type="Proteomes" id="UP001362899"/>
    </source>
</evidence>
<gene>
    <name evidence="1" type="ORF">DASB73_032020</name>
</gene>
<proteinExistence type="predicted"/>
<dbReference type="AlphaFoldDB" id="A0AAV5RL45"/>
<accession>A0AAV5RL45</accession>
<organism evidence="1 2">
    <name type="scientific">Starmerella bacillaris</name>
    <name type="common">Yeast</name>
    <name type="synonym">Candida zemplinina</name>
    <dbReference type="NCBI Taxonomy" id="1247836"/>
    <lineage>
        <taxon>Eukaryota</taxon>
        <taxon>Fungi</taxon>
        <taxon>Dikarya</taxon>
        <taxon>Ascomycota</taxon>
        <taxon>Saccharomycotina</taxon>
        <taxon>Dipodascomycetes</taxon>
        <taxon>Dipodascales</taxon>
        <taxon>Trichomonascaceae</taxon>
        <taxon>Starmerella</taxon>
    </lineage>
</organism>
<reference evidence="1 2" key="1">
    <citation type="journal article" date="2023" name="Elife">
        <title>Identification of key yeast species and microbe-microbe interactions impacting larval growth of Drosophila in the wild.</title>
        <authorList>
            <person name="Mure A."/>
            <person name="Sugiura Y."/>
            <person name="Maeda R."/>
            <person name="Honda K."/>
            <person name="Sakurai N."/>
            <person name="Takahashi Y."/>
            <person name="Watada M."/>
            <person name="Katoh T."/>
            <person name="Gotoh A."/>
            <person name="Gotoh Y."/>
            <person name="Taniguchi I."/>
            <person name="Nakamura K."/>
            <person name="Hayashi T."/>
            <person name="Katayama T."/>
            <person name="Uemura T."/>
            <person name="Hattori Y."/>
        </authorList>
    </citation>
    <scope>NUCLEOTIDE SEQUENCE [LARGE SCALE GENOMIC DNA]</scope>
    <source>
        <strain evidence="1 2">SB-73</strain>
    </source>
</reference>
<dbReference type="Gene3D" id="3.90.550.50">
    <property type="match status" value="1"/>
</dbReference>
<comment type="caution">
    <text evidence="1">The sequence shown here is derived from an EMBL/GenBank/DDBJ whole genome shotgun (WGS) entry which is preliminary data.</text>
</comment>
<protein>
    <recommendedName>
        <fullName evidence="3">Glycosyltransferase family 31 protein</fullName>
    </recommendedName>
</protein>
<dbReference type="EMBL" id="BTGC01000008">
    <property type="protein sequence ID" value="GMM52239.1"/>
    <property type="molecule type" value="Genomic_DNA"/>
</dbReference>
<keyword evidence="2" id="KW-1185">Reference proteome</keyword>
<dbReference type="Proteomes" id="UP001362899">
    <property type="component" value="Unassembled WGS sequence"/>
</dbReference>
<evidence type="ECO:0008006" key="3">
    <source>
        <dbReference type="Google" id="ProtNLM"/>
    </source>
</evidence>
<name>A0AAV5RL45_STABA</name>